<dbReference type="EMBL" id="CP001614">
    <property type="protein sequence ID" value="ACR11711.1"/>
    <property type="molecule type" value="Genomic_DNA"/>
</dbReference>
<dbReference type="HOGENOM" id="CLU_993684_0_0_6"/>
<dbReference type="Proteomes" id="UP000009080">
    <property type="component" value="Chromosome"/>
</dbReference>
<dbReference type="eggNOG" id="ENOG5030T33">
    <property type="taxonomic scope" value="Bacteria"/>
</dbReference>
<protein>
    <submittedName>
        <fullName evidence="1">Uncharacterized protein</fullName>
    </submittedName>
</protein>
<dbReference type="KEGG" id="ttu:TERTU_2218"/>
<keyword evidence="2" id="KW-1185">Reference proteome</keyword>
<name>C5BJJ4_TERTT</name>
<organism evidence="1 2">
    <name type="scientific">Teredinibacter turnerae (strain ATCC 39867 / T7901)</name>
    <dbReference type="NCBI Taxonomy" id="377629"/>
    <lineage>
        <taxon>Bacteria</taxon>
        <taxon>Pseudomonadati</taxon>
        <taxon>Pseudomonadota</taxon>
        <taxon>Gammaproteobacteria</taxon>
        <taxon>Cellvibrionales</taxon>
        <taxon>Cellvibrionaceae</taxon>
        <taxon>Teredinibacter</taxon>
    </lineage>
</organism>
<reference evidence="1 2" key="1">
    <citation type="journal article" date="2009" name="PLoS ONE">
        <title>The complete genome of Teredinibacter turnerae T7901: an intracellular endosymbiont of marine wood-boring bivalves (shipworms).</title>
        <authorList>
            <person name="Yang J.C."/>
            <person name="Madupu R."/>
            <person name="Durkin A.S."/>
            <person name="Ekborg N.A."/>
            <person name="Pedamallu C.S."/>
            <person name="Hostetler J.B."/>
            <person name="Radune D."/>
            <person name="Toms B.S."/>
            <person name="Henrissat B."/>
            <person name="Coutinho P.M."/>
            <person name="Schwarz S."/>
            <person name="Field L."/>
            <person name="Trindade-Silva A.E."/>
            <person name="Soares C.A.G."/>
            <person name="Elshahawi S."/>
            <person name="Hanora A."/>
            <person name="Schmidt E.W."/>
            <person name="Haygood M.G."/>
            <person name="Posfai J."/>
            <person name="Benner J."/>
            <person name="Madinger C."/>
            <person name="Nove J."/>
            <person name="Anton B."/>
            <person name="Chaudhary K."/>
            <person name="Foster J."/>
            <person name="Holman A."/>
            <person name="Kumar S."/>
            <person name="Lessard P.A."/>
            <person name="Luyten Y.A."/>
            <person name="Slatko B."/>
            <person name="Wood N."/>
            <person name="Wu B."/>
            <person name="Teplitski M."/>
            <person name="Mougous J.D."/>
            <person name="Ward N."/>
            <person name="Eisen J.A."/>
            <person name="Badger J.H."/>
            <person name="Distel D.L."/>
        </authorList>
    </citation>
    <scope>NUCLEOTIDE SEQUENCE [LARGE SCALE GENOMIC DNA]</scope>
    <source>
        <strain evidence="2">ATCC 39867 / T7901</strain>
    </source>
</reference>
<evidence type="ECO:0000313" key="1">
    <source>
        <dbReference type="EMBL" id="ACR11711.1"/>
    </source>
</evidence>
<sequence>MAALDWITISQSGGFQVAWNDRKWTELELREQFANEWMLFEIRPTDKALFFQVTDLPKPKKAEVQDQTENKKNVNSGIRALDSYRIDWQIQSEDLELSFLNVDAIPGLEELSEINSLPPVSELIIEPADKKPVNIRLARLYKSLKSEAAIVLSFPVADVLGELVGQNRNTRVQLNAFAYRVKYYLLNRTPSERLSVVYPDHTFHSTIENISEGRAVQTFVSQRPLELKCKHKAYPSLVDTYRGRQNILIDCLPLPDSCNLAVHLDGENIPTTFAESFINE</sequence>
<accession>C5BJJ4</accession>
<dbReference type="STRING" id="377629.TERTU_2218"/>
<proteinExistence type="predicted"/>
<dbReference type="AlphaFoldDB" id="C5BJJ4"/>
<gene>
    <name evidence="1" type="ordered locus">TERTU_2218</name>
</gene>
<evidence type="ECO:0000313" key="2">
    <source>
        <dbReference type="Proteomes" id="UP000009080"/>
    </source>
</evidence>